<dbReference type="OrthoDB" id="8613599at2"/>
<reference evidence="2 3" key="1">
    <citation type="submission" date="2017-09" db="EMBL/GenBank/DDBJ databases">
        <authorList>
            <person name="Ehlers B."/>
            <person name="Leendertz F.H."/>
        </authorList>
    </citation>
    <scope>NUCLEOTIDE SEQUENCE [LARGE SCALE GENOMIC DNA]</scope>
    <source>
        <strain evidence="2 3">DSM 16848</strain>
    </source>
</reference>
<name>A0A286E1P4_9NEIS</name>
<organism evidence="2 3">
    <name type="scientific">Alysiella filiformis DSM 16848</name>
    <dbReference type="NCBI Taxonomy" id="1120981"/>
    <lineage>
        <taxon>Bacteria</taxon>
        <taxon>Pseudomonadati</taxon>
        <taxon>Pseudomonadota</taxon>
        <taxon>Betaproteobacteria</taxon>
        <taxon>Neisseriales</taxon>
        <taxon>Neisseriaceae</taxon>
        <taxon>Alysiella</taxon>
    </lineage>
</organism>
<proteinExistence type="predicted"/>
<feature type="region of interest" description="Disordered" evidence="1">
    <location>
        <begin position="95"/>
        <end position="114"/>
    </location>
</feature>
<gene>
    <name evidence="2" type="ORF">SAMN02746062_00046</name>
</gene>
<dbReference type="RefSeq" id="WP_143269075.1">
    <property type="nucleotide sequence ID" value="NZ_CP083931.1"/>
</dbReference>
<accession>A0A286E1P4</accession>
<evidence type="ECO:0000313" key="3">
    <source>
        <dbReference type="Proteomes" id="UP000219669"/>
    </source>
</evidence>
<evidence type="ECO:0000256" key="1">
    <source>
        <dbReference type="SAM" id="MobiDB-lite"/>
    </source>
</evidence>
<sequence length="329" mass="37551">MNQTDKSTSSMIFTLEDDNASAPVYDSKSNSWEQTLNEMRNSRNRQASSPAHELSDFIASGKSNRAEIPRLSAQKNPYAEELNAFADLRMNKKHHLPPPTPFEKDTDGESAEKAGDWSRLIDLPKPKHTSTAPITPTKSFGDEELDYAYREYLKKREQDHNAHIQAAPDDDIGVLIQEDWLTAQQALQSERNRKHQMPIRTEKLNENAPSTDEIIGEVDDNGEFVVQEQRSVPNVPEITVHVYDLPQLPSTRKIKVFSEKELLAEIQARLRPHLTNAVSGMVRQVLQKKMAMLSYDLQTMLNEETPQMVEDVLEHNLTHIMREIKNKLS</sequence>
<dbReference type="Proteomes" id="UP000219669">
    <property type="component" value="Unassembled WGS sequence"/>
</dbReference>
<feature type="compositionally biased region" description="Basic and acidic residues" evidence="1">
    <location>
        <begin position="102"/>
        <end position="114"/>
    </location>
</feature>
<dbReference type="EMBL" id="OCNF01000001">
    <property type="protein sequence ID" value="SOD64811.1"/>
    <property type="molecule type" value="Genomic_DNA"/>
</dbReference>
<evidence type="ECO:0000313" key="2">
    <source>
        <dbReference type="EMBL" id="SOD64811.1"/>
    </source>
</evidence>
<keyword evidence="3" id="KW-1185">Reference proteome</keyword>
<protein>
    <submittedName>
        <fullName evidence="2">Uncharacterized protein</fullName>
    </submittedName>
</protein>
<dbReference type="AlphaFoldDB" id="A0A286E1P4"/>